<dbReference type="SUPFAM" id="SSF55895">
    <property type="entry name" value="Ribonuclease Rh-like"/>
    <property type="match status" value="1"/>
</dbReference>
<comment type="caution">
    <text evidence="1">The sequence shown here is derived from an EMBL/GenBank/DDBJ whole genome shotgun (WGS) entry which is preliminary data.</text>
</comment>
<dbReference type="InterPro" id="IPR036430">
    <property type="entry name" value="RNase_T2-like_sf"/>
</dbReference>
<keyword evidence="2" id="KW-1185">Reference proteome</keyword>
<reference evidence="1 2" key="1">
    <citation type="journal article" date="2018" name="Gigascience">
        <title>Genomes of trombidid mites reveal novel predicted allergens and laterally-transferred genes associated with secondary metabolism.</title>
        <authorList>
            <person name="Dong X."/>
            <person name="Chaisiri K."/>
            <person name="Xia D."/>
            <person name="Armstrong S.D."/>
            <person name="Fang Y."/>
            <person name="Donnelly M.J."/>
            <person name="Kadowaki T."/>
            <person name="McGarry J.W."/>
            <person name="Darby A.C."/>
            <person name="Makepeace B.L."/>
        </authorList>
    </citation>
    <scope>NUCLEOTIDE SEQUENCE [LARGE SCALE GENOMIC DNA]</scope>
    <source>
        <strain evidence="1">UoL-UT</strain>
    </source>
</reference>
<dbReference type="GO" id="GO:0033897">
    <property type="term" value="F:ribonuclease T2 activity"/>
    <property type="evidence" value="ECO:0007669"/>
    <property type="project" value="InterPro"/>
</dbReference>
<dbReference type="AlphaFoldDB" id="A0A443S2E9"/>
<sequence>REGEEQIAHFLNPLHYFETALRLYNTLDFETKISGLQRDTASLLPVDSWDTVYKSFGPNWPVVNIFRLWGKEIAGLSQLIFCFNFTNELQIPCRDAANSESFKHLYHPPTYQRNFDYLTLRLRTTLSTPFMKIKDMIPSYFYNNVHKSYISQREVLLEAFEHQMLHDPRYALTIEQFQSYWILPSGADTLLETLKDIFKYSGLVLYQMKERIQNPMDYFILVTERYKNLTNFDSLFGYKLGDTVKSMKEFKYNVAKANYPLLQENMNIIFFCNRIHKSQYLREIRICYSADTLQIISCPESETYGRGLKLNEQKKTHYQICNDGFKIPQKGKELKDRS</sequence>
<accession>A0A443S2E9</accession>
<dbReference type="VEuPathDB" id="VectorBase:LDEU010344"/>
<evidence type="ECO:0000313" key="1">
    <source>
        <dbReference type="EMBL" id="RWS21696.1"/>
    </source>
</evidence>
<feature type="non-terminal residue" evidence="1">
    <location>
        <position position="1"/>
    </location>
</feature>
<evidence type="ECO:0000313" key="2">
    <source>
        <dbReference type="Proteomes" id="UP000288716"/>
    </source>
</evidence>
<dbReference type="Proteomes" id="UP000288716">
    <property type="component" value="Unassembled WGS sequence"/>
</dbReference>
<dbReference type="GO" id="GO:0003723">
    <property type="term" value="F:RNA binding"/>
    <property type="evidence" value="ECO:0007669"/>
    <property type="project" value="InterPro"/>
</dbReference>
<gene>
    <name evidence="1" type="ORF">B4U80_11792</name>
</gene>
<proteinExistence type="predicted"/>
<name>A0A443S2E9_9ACAR</name>
<protein>
    <submittedName>
        <fullName evidence="1">Uncharacterized protein</fullName>
    </submittedName>
</protein>
<dbReference type="Gene3D" id="3.90.730.10">
    <property type="entry name" value="Ribonuclease T2-like"/>
    <property type="match status" value="1"/>
</dbReference>
<dbReference type="EMBL" id="NCKV01011200">
    <property type="protein sequence ID" value="RWS21696.1"/>
    <property type="molecule type" value="Genomic_DNA"/>
</dbReference>
<organism evidence="1 2">
    <name type="scientific">Leptotrombidium deliense</name>
    <dbReference type="NCBI Taxonomy" id="299467"/>
    <lineage>
        <taxon>Eukaryota</taxon>
        <taxon>Metazoa</taxon>
        <taxon>Ecdysozoa</taxon>
        <taxon>Arthropoda</taxon>
        <taxon>Chelicerata</taxon>
        <taxon>Arachnida</taxon>
        <taxon>Acari</taxon>
        <taxon>Acariformes</taxon>
        <taxon>Trombidiformes</taxon>
        <taxon>Prostigmata</taxon>
        <taxon>Anystina</taxon>
        <taxon>Parasitengona</taxon>
        <taxon>Trombiculoidea</taxon>
        <taxon>Trombiculidae</taxon>
        <taxon>Leptotrombidium</taxon>
    </lineage>
</organism>